<reference evidence="1 2" key="1">
    <citation type="submission" date="2019-11" db="EMBL/GenBank/DDBJ databases">
        <authorList>
            <person name="Holert J."/>
        </authorList>
    </citation>
    <scope>NUCLEOTIDE SEQUENCE [LARGE SCALE GENOMIC DNA]</scope>
    <source>
        <strain evidence="1">BC8_1</strain>
    </source>
</reference>
<dbReference type="AlphaFoldDB" id="A0A5S9R3B8"/>
<dbReference type="InterPro" id="IPR036388">
    <property type="entry name" value="WH-like_DNA-bd_sf"/>
</dbReference>
<dbReference type="SUPFAM" id="SSF46785">
    <property type="entry name" value="Winged helix' DNA-binding domain"/>
    <property type="match status" value="1"/>
</dbReference>
<proteinExistence type="predicted"/>
<dbReference type="RefSeq" id="WP_159232852.1">
    <property type="nucleotide sequence ID" value="NZ_CACSIP010000029.1"/>
</dbReference>
<keyword evidence="2" id="KW-1185">Reference proteome</keyword>
<dbReference type="Gene3D" id="1.10.10.10">
    <property type="entry name" value="Winged helix-like DNA-binding domain superfamily/Winged helix DNA-binding domain"/>
    <property type="match status" value="1"/>
</dbReference>
<evidence type="ECO:0000313" key="1">
    <source>
        <dbReference type="EMBL" id="CAA0127288.1"/>
    </source>
</evidence>
<dbReference type="EMBL" id="CACSIP010000029">
    <property type="protein sequence ID" value="CAA0127288.1"/>
    <property type="molecule type" value="Genomic_DNA"/>
</dbReference>
<dbReference type="Proteomes" id="UP000430146">
    <property type="component" value="Unassembled WGS sequence"/>
</dbReference>
<name>A0A5S9R3B8_MYCVN</name>
<evidence type="ECO:0000313" key="2">
    <source>
        <dbReference type="Proteomes" id="UP000430146"/>
    </source>
</evidence>
<protein>
    <recommendedName>
        <fullName evidence="3">Fur family transcriptional regulator</fullName>
    </recommendedName>
</protein>
<gene>
    <name evidence="1" type="ORF">AELLOGFF_05144</name>
</gene>
<evidence type="ECO:0008006" key="3">
    <source>
        <dbReference type="Google" id="ProtNLM"/>
    </source>
</evidence>
<dbReference type="InterPro" id="IPR036390">
    <property type="entry name" value="WH_DNA-bd_sf"/>
</dbReference>
<sequence length="89" mass="9647">MPATPLTAEVLAALERIGCPVTTTDLMRLLNRDRPTPLVVDQVYRAVDALRARGAVRRLKAASNKRVRYWEVATGPHTCSCGASQQGAS</sequence>
<organism evidence="1 2">
    <name type="scientific">Mycolicibacterium vanbaalenii</name>
    <name type="common">Mycobacterium vanbaalenii</name>
    <dbReference type="NCBI Taxonomy" id="110539"/>
    <lineage>
        <taxon>Bacteria</taxon>
        <taxon>Bacillati</taxon>
        <taxon>Actinomycetota</taxon>
        <taxon>Actinomycetes</taxon>
        <taxon>Mycobacteriales</taxon>
        <taxon>Mycobacteriaceae</taxon>
        <taxon>Mycolicibacterium</taxon>
    </lineage>
</organism>
<accession>A0A5S9R3B8</accession>
<dbReference type="OrthoDB" id="4628962at2"/>